<gene>
    <name evidence="1" type="ORF">EPA93_36065</name>
</gene>
<evidence type="ECO:0000313" key="2">
    <source>
        <dbReference type="Proteomes" id="UP000290365"/>
    </source>
</evidence>
<name>A0A4P6K0F0_KTERU</name>
<proteinExistence type="predicted"/>
<evidence type="ECO:0000313" key="1">
    <source>
        <dbReference type="EMBL" id="QBD81100.1"/>
    </source>
</evidence>
<dbReference type="RefSeq" id="WP_129892162.1">
    <property type="nucleotide sequence ID" value="NZ_CP035758.1"/>
</dbReference>
<dbReference type="AlphaFoldDB" id="A0A4P6K0F0"/>
<reference evidence="1 2" key="1">
    <citation type="submission" date="2019-01" db="EMBL/GenBank/DDBJ databases">
        <title>Ktedonosporobacter rubrisoli SCAWS-G2.</title>
        <authorList>
            <person name="Huang Y."/>
            <person name="Yan B."/>
        </authorList>
    </citation>
    <scope>NUCLEOTIDE SEQUENCE [LARGE SCALE GENOMIC DNA]</scope>
    <source>
        <strain evidence="1 2">SCAWS-G2</strain>
    </source>
</reference>
<sequence>MNMQSEIAQLLQQIEDECVALQRALEGFAITASHSTINRCYQQLGATQEQLTRLVGEQESSDLLYERYQKTLG</sequence>
<accession>A0A4P6K0F0</accession>
<protein>
    <submittedName>
        <fullName evidence="1">Uncharacterized protein</fullName>
    </submittedName>
</protein>
<dbReference type="KEGG" id="kbs:EPA93_36065"/>
<dbReference type="EMBL" id="CP035758">
    <property type="protein sequence ID" value="QBD81100.1"/>
    <property type="molecule type" value="Genomic_DNA"/>
</dbReference>
<dbReference type="Proteomes" id="UP000290365">
    <property type="component" value="Chromosome"/>
</dbReference>
<keyword evidence="2" id="KW-1185">Reference proteome</keyword>
<organism evidence="1 2">
    <name type="scientific">Ktedonosporobacter rubrisoli</name>
    <dbReference type="NCBI Taxonomy" id="2509675"/>
    <lineage>
        <taxon>Bacteria</taxon>
        <taxon>Bacillati</taxon>
        <taxon>Chloroflexota</taxon>
        <taxon>Ktedonobacteria</taxon>
        <taxon>Ktedonobacterales</taxon>
        <taxon>Ktedonosporobacteraceae</taxon>
        <taxon>Ktedonosporobacter</taxon>
    </lineage>
</organism>